<protein>
    <submittedName>
        <fullName evidence="2">Salicylate synthase</fullName>
    </submittedName>
</protein>
<dbReference type="InterPro" id="IPR019999">
    <property type="entry name" value="Anth_synth_I-like"/>
</dbReference>
<dbReference type="InterPro" id="IPR019996">
    <property type="entry name" value="Salicylate_synthase"/>
</dbReference>
<keyword evidence="3" id="KW-1185">Reference proteome</keyword>
<comment type="caution">
    <text evidence="2">The sequence shown here is derived from an EMBL/GenBank/DDBJ whole genome shotgun (WGS) entry which is preliminary data.</text>
</comment>
<sequence length="456" mass="49824">MTLVKTQFSKTAAIPASGDPLKATIALLTSNRDDFYYAYERGNTWYVGLRNYASLVVDADGKRATKTDKNGEQESRAVEGSLNDEARAFTSEYSADGKIFGQVAFNYSAHMSGQTYNPGQWPILSLMVPWVQAVISPDSVTVKGFIEEEVKAAFDLIQTSLTGANAVSVSDSFLPVDLQVNSDDYKSRVSRSIADIKQGKYTKAIPSRMVNLPGRVDMLATLYHGRRANTPARSFTLNHAGMQATGFSPEVLLSIDGDVAFTEALAGTQLSDGADIDPARNKLLNDPKEVNEHVIAIKGSIRRLNQFCSPETIAVKDFMSIMLRGNLNHLFSHVTGKILPNKDGWDALPGLVANITVPGLPKQGNMEAIQAFEPYPRDLYCGAVLMLDEGAKFFEATLVLRTVFQDEHRQWLQAGAGVTGLSNPEREFMETCEKLGSVSPHVVAETRASSENLDVK</sequence>
<dbReference type="InterPro" id="IPR005801">
    <property type="entry name" value="ADC_synthase"/>
</dbReference>
<dbReference type="EMBL" id="JAVFKD010000015">
    <property type="protein sequence ID" value="KAK5989440.1"/>
    <property type="molecule type" value="Genomic_DNA"/>
</dbReference>
<dbReference type="PANTHER" id="PTHR11236:SF9">
    <property type="entry name" value="ANTHRANILATE SYNTHASE COMPONENT 1"/>
    <property type="match status" value="1"/>
</dbReference>
<gene>
    <name evidence="2" type="ORF">PT974_10959</name>
</gene>
<accession>A0ABR0SBA2</accession>
<dbReference type="Gene3D" id="3.60.120.10">
    <property type="entry name" value="Anthranilate synthase"/>
    <property type="match status" value="1"/>
</dbReference>
<dbReference type="NCBIfam" id="TIGR03494">
    <property type="entry name" value="salicyl_syn"/>
    <property type="match status" value="1"/>
</dbReference>
<feature type="domain" description="Chorismate-utilising enzyme C-terminal" evidence="1">
    <location>
        <begin position="182"/>
        <end position="434"/>
    </location>
</feature>
<proteinExistence type="predicted"/>
<dbReference type="PANTHER" id="PTHR11236">
    <property type="entry name" value="AMINOBENZOATE/ANTHRANILATE SYNTHASE"/>
    <property type="match status" value="1"/>
</dbReference>
<evidence type="ECO:0000259" key="1">
    <source>
        <dbReference type="Pfam" id="PF00425"/>
    </source>
</evidence>
<dbReference type="Proteomes" id="UP001338125">
    <property type="component" value="Unassembled WGS sequence"/>
</dbReference>
<evidence type="ECO:0000313" key="3">
    <source>
        <dbReference type="Proteomes" id="UP001338125"/>
    </source>
</evidence>
<dbReference type="Pfam" id="PF00425">
    <property type="entry name" value="Chorismate_bind"/>
    <property type="match status" value="1"/>
</dbReference>
<name>A0ABR0SBA2_9HYPO</name>
<reference evidence="2 3" key="1">
    <citation type="submission" date="2024-01" db="EMBL/GenBank/DDBJ databases">
        <title>Complete genome of Cladobotryum mycophilum ATHUM6906.</title>
        <authorList>
            <person name="Christinaki A.C."/>
            <person name="Myridakis A.I."/>
            <person name="Kouvelis V.N."/>
        </authorList>
    </citation>
    <scope>NUCLEOTIDE SEQUENCE [LARGE SCALE GENOMIC DNA]</scope>
    <source>
        <strain evidence="2 3">ATHUM6906</strain>
    </source>
</reference>
<evidence type="ECO:0000313" key="2">
    <source>
        <dbReference type="EMBL" id="KAK5989440.1"/>
    </source>
</evidence>
<dbReference type="InterPro" id="IPR015890">
    <property type="entry name" value="Chorismate_C"/>
</dbReference>
<organism evidence="2 3">
    <name type="scientific">Cladobotryum mycophilum</name>
    <dbReference type="NCBI Taxonomy" id="491253"/>
    <lineage>
        <taxon>Eukaryota</taxon>
        <taxon>Fungi</taxon>
        <taxon>Dikarya</taxon>
        <taxon>Ascomycota</taxon>
        <taxon>Pezizomycotina</taxon>
        <taxon>Sordariomycetes</taxon>
        <taxon>Hypocreomycetidae</taxon>
        <taxon>Hypocreales</taxon>
        <taxon>Hypocreaceae</taxon>
        <taxon>Cladobotryum</taxon>
    </lineage>
</organism>
<dbReference type="SUPFAM" id="SSF56322">
    <property type="entry name" value="ADC synthase"/>
    <property type="match status" value="1"/>
</dbReference>